<sequence>MGKLSKVQMTLWEKARALGSGNMGVALTDEACAYLVGRVALDLGLGSQFKEVPANLPEFFSKCHPQDLVVKGIDPIALFYRLVSAQQDADTFFACLAQLHKLRLKYAGILERQPLPTLEQVGPRGLLQFGHLSPRALAGLLFWRKWFFDIDNRAGQETGYLFEPVIAYAVGGTPAPAKKSPIKRSKDSQKGRQVDCILGKRAYEFKIRVTIAASGQGRWAEELAFPVDCKHSGYTPVLVCLDATSNQKLTELAAAFAREGGEVYLGAQAWQHLDGLAGKTMAKFLEGYVRGPLNALIEEAPAELPDFSASLSGGVLTITVGGEVLKIDRSTPFETDNGDVMPDDVTD</sequence>
<comment type="caution">
    <text evidence="1">The sequence shown here is derived from an EMBL/GenBank/DDBJ whole genome shotgun (WGS) entry which is preliminary data.</text>
</comment>
<name>A0A938BKP5_9BACT</name>
<dbReference type="Proteomes" id="UP000703893">
    <property type="component" value="Unassembled WGS sequence"/>
</dbReference>
<gene>
    <name evidence="1" type="ORF">FJZ00_04725</name>
</gene>
<evidence type="ECO:0000313" key="1">
    <source>
        <dbReference type="EMBL" id="MBM3274431.1"/>
    </source>
</evidence>
<protein>
    <recommendedName>
        <fullName evidence="3">Restriction endonuclease</fullName>
    </recommendedName>
</protein>
<reference evidence="1 2" key="1">
    <citation type="submission" date="2019-03" db="EMBL/GenBank/DDBJ databases">
        <title>Lake Tanganyika Metagenome-Assembled Genomes (MAGs).</title>
        <authorList>
            <person name="Tran P."/>
        </authorList>
    </citation>
    <scope>NUCLEOTIDE SEQUENCE [LARGE SCALE GENOMIC DNA]</scope>
    <source>
        <strain evidence="1">K_DeepCast_65m_m2_236</strain>
    </source>
</reference>
<evidence type="ECO:0008006" key="3">
    <source>
        <dbReference type="Google" id="ProtNLM"/>
    </source>
</evidence>
<dbReference type="EMBL" id="VGJX01000213">
    <property type="protein sequence ID" value="MBM3274431.1"/>
    <property type="molecule type" value="Genomic_DNA"/>
</dbReference>
<organism evidence="1 2">
    <name type="scientific">Candidatus Tanganyikabacteria bacterium</name>
    <dbReference type="NCBI Taxonomy" id="2961651"/>
    <lineage>
        <taxon>Bacteria</taxon>
        <taxon>Bacillati</taxon>
        <taxon>Candidatus Sericytochromatia</taxon>
        <taxon>Candidatus Tanganyikabacteria</taxon>
    </lineage>
</organism>
<evidence type="ECO:0000313" key="2">
    <source>
        <dbReference type="Proteomes" id="UP000703893"/>
    </source>
</evidence>
<dbReference type="AlphaFoldDB" id="A0A938BKP5"/>
<proteinExistence type="predicted"/>
<accession>A0A938BKP5</accession>